<dbReference type="AlphaFoldDB" id="A0A5P9NVX4"/>
<protein>
    <submittedName>
        <fullName evidence="2">Putative phage/plasmid DNA primase</fullName>
    </submittedName>
</protein>
<keyword evidence="2" id="KW-0496">Mitochondrion</keyword>
<name>A0A5P9NVX4_COLSC</name>
<dbReference type="RefSeq" id="YP_009710005.1">
    <property type="nucleotide sequence ID" value="NC_045180.1"/>
</dbReference>
<dbReference type="InterPro" id="IPR027417">
    <property type="entry name" value="P-loop_NTPase"/>
</dbReference>
<dbReference type="InterPro" id="IPR045455">
    <property type="entry name" value="NrS-1_pol-like_helicase"/>
</dbReference>
<reference evidence="2" key="1">
    <citation type="submission" date="2019-10" db="EMBL/GenBank/DDBJ databases">
        <title>Complete mitogenome of the streptophyte green alga Coleochaete scutata (Coleochaetophyceae).</title>
        <authorList>
            <person name="Turmel M."/>
            <person name="Otis C."/>
            <person name="Lemieux C."/>
        </authorList>
    </citation>
    <scope>NUCLEOTIDE SEQUENCE</scope>
</reference>
<dbReference type="Gene3D" id="3.40.50.300">
    <property type="entry name" value="P-loop containing nucleotide triphosphate hydrolases"/>
    <property type="match status" value="1"/>
</dbReference>
<gene>
    <name evidence="2" type="primary">orf487</name>
</gene>
<geneLocation type="mitochondrion" evidence="2"/>
<evidence type="ECO:0000259" key="1">
    <source>
        <dbReference type="Pfam" id="PF19263"/>
    </source>
</evidence>
<sequence>MKAAEIVIQTLGQDIEFNNHTGQWFIYSYKTPGVWCPVSDAGVMSLIHYIFKKLDLFTLVSTMSYFASIKQVIQCHHLVLRNSYPSNPRDTFVFSNCVLTCEGAKKHSHEPRVYTGFSYSYYSDAQCPIFLEFITEFCSHKPDRVLLIRAFLRCCLESATHVHKLIEFVGEQKTGKSTLQTVFIAVIGLQNSIVTTLKDINSNRFKASSLQHKKLIVISDTEPYTGSVSMLNMISGNDFIMEHRSHDREAYNIFIEGMVVLFGDHPVSLQNVITGFIKRRIQFPARNVVEKGHERVLIRAFPDGTFDVELAKELSGIFNWAMKLGHAEAMKIMTHPEHYAPSLSASICCSPSKANSIASWIEAELIPGEGMYVGGAHANSGQTHLAFPLYYAYCKRKNVKEVSLKVFSKTLISIIRSQYSKVFNHVEYVRKRVGTYIEGIAVNPIVFDPDYRKGGLIASEWKPQNMEQLLSTEEKKTEAELYRRKVS</sequence>
<dbReference type="EMBL" id="MN613583">
    <property type="protein sequence ID" value="QFU80110.1"/>
    <property type="molecule type" value="Genomic_DNA"/>
</dbReference>
<feature type="domain" description="NrS-1 polymerase-like helicase" evidence="1">
    <location>
        <begin position="168"/>
        <end position="253"/>
    </location>
</feature>
<proteinExistence type="predicted"/>
<organism evidence="2">
    <name type="scientific">Coleochaete scutata</name>
    <dbReference type="NCBI Taxonomy" id="3125"/>
    <lineage>
        <taxon>Eukaryota</taxon>
        <taxon>Viridiplantae</taxon>
        <taxon>Streptophyta</taxon>
        <taxon>Coleochaetophyceae</taxon>
        <taxon>Coleochaetales</taxon>
        <taxon>Coleochaetaceae</taxon>
        <taxon>Coleochaete</taxon>
    </lineage>
</organism>
<dbReference type="GeneID" id="42369810"/>
<dbReference type="Pfam" id="PF19263">
    <property type="entry name" value="DUF5906"/>
    <property type="match status" value="1"/>
</dbReference>
<evidence type="ECO:0000313" key="2">
    <source>
        <dbReference type="EMBL" id="QFU80110.1"/>
    </source>
</evidence>
<accession>A0A5P9NVX4</accession>